<dbReference type="SUPFAM" id="SSF52980">
    <property type="entry name" value="Restriction endonuclease-like"/>
    <property type="match status" value="1"/>
</dbReference>
<dbReference type="InterPro" id="IPR011335">
    <property type="entry name" value="Restrct_endonuc-II-like"/>
</dbReference>
<proteinExistence type="predicted"/>
<gene>
    <name evidence="2" type="ORF">HFQ13_04100</name>
</gene>
<dbReference type="AlphaFoldDB" id="A0AAE3CJH7"/>
<dbReference type="PANTHER" id="PTHR36558:SF1">
    <property type="entry name" value="RESTRICTION ENDONUCLEASE DOMAIN-CONTAINING PROTEIN-RELATED"/>
    <property type="match status" value="1"/>
</dbReference>
<reference evidence="2" key="1">
    <citation type="journal article" date="2021" name="ISME J.">
        <title>Genomic evolution of the class Acidithiobacillia: deep-branching Proteobacteria living in extreme acidic conditions.</title>
        <authorList>
            <person name="Moya-Beltran A."/>
            <person name="Beard S."/>
            <person name="Rojas-Villalobos C."/>
            <person name="Issotta F."/>
            <person name="Gallardo Y."/>
            <person name="Ulloa R."/>
            <person name="Giaveno A."/>
            <person name="Degli Esposti M."/>
            <person name="Johnson D.B."/>
            <person name="Quatrini R."/>
        </authorList>
    </citation>
    <scope>NUCLEOTIDE SEQUENCE</scope>
    <source>
        <strain evidence="2">VAN18-1</strain>
    </source>
</reference>
<protein>
    <submittedName>
        <fullName evidence="2">Uma2 family endonuclease</fullName>
    </submittedName>
</protein>
<dbReference type="Pfam" id="PF05685">
    <property type="entry name" value="Uma2"/>
    <property type="match status" value="1"/>
</dbReference>
<dbReference type="PANTHER" id="PTHR36558">
    <property type="entry name" value="GLR1098 PROTEIN"/>
    <property type="match status" value="1"/>
</dbReference>
<keyword evidence="2" id="KW-0540">Nuclease</keyword>
<keyword evidence="2" id="KW-0378">Hydrolase</keyword>
<name>A0AAE3CJH7_9PROT</name>
<dbReference type="InterPro" id="IPR008538">
    <property type="entry name" value="Uma2"/>
</dbReference>
<accession>A0AAE3CJH7</accession>
<dbReference type="CDD" id="cd06260">
    <property type="entry name" value="DUF820-like"/>
    <property type="match status" value="1"/>
</dbReference>
<dbReference type="Gene3D" id="3.90.1570.10">
    <property type="entry name" value="tt1808, chain A"/>
    <property type="match status" value="1"/>
</dbReference>
<evidence type="ECO:0000259" key="1">
    <source>
        <dbReference type="Pfam" id="PF05685"/>
    </source>
</evidence>
<dbReference type="GO" id="GO:0004519">
    <property type="term" value="F:endonuclease activity"/>
    <property type="evidence" value="ECO:0007669"/>
    <property type="project" value="UniProtKB-KW"/>
</dbReference>
<dbReference type="EMBL" id="JAAXYO010000039">
    <property type="protein sequence ID" value="MBU2787400.1"/>
    <property type="molecule type" value="Genomic_DNA"/>
</dbReference>
<organism evidence="2 3">
    <name type="scientific">Igneacidithiobacillus copahuensis</name>
    <dbReference type="NCBI Taxonomy" id="2724909"/>
    <lineage>
        <taxon>Bacteria</taxon>
        <taxon>Pseudomonadati</taxon>
        <taxon>Pseudomonadota</taxon>
        <taxon>Acidithiobacillia</taxon>
        <taxon>Acidithiobacillales</taxon>
        <taxon>Acidithiobacillaceae</taxon>
        <taxon>Igneacidithiobacillus</taxon>
    </lineage>
</organism>
<feature type="domain" description="Putative restriction endonuclease" evidence="1">
    <location>
        <begin position="14"/>
        <end position="172"/>
    </location>
</feature>
<dbReference type="Proteomes" id="UP001197378">
    <property type="component" value="Unassembled WGS sequence"/>
</dbReference>
<keyword evidence="3" id="KW-1185">Reference proteome</keyword>
<keyword evidence="2" id="KW-0255">Endonuclease</keyword>
<evidence type="ECO:0000313" key="2">
    <source>
        <dbReference type="EMBL" id="MBU2787400.1"/>
    </source>
</evidence>
<comment type="caution">
    <text evidence="2">The sequence shown here is derived from an EMBL/GenBank/DDBJ whole genome shotgun (WGS) entry which is preliminary data.</text>
</comment>
<dbReference type="InterPro" id="IPR012296">
    <property type="entry name" value="Nuclease_put_TT1808"/>
</dbReference>
<evidence type="ECO:0000313" key="3">
    <source>
        <dbReference type="Proteomes" id="UP001197378"/>
    </source>
</evidence>
<dbReference type="RefSeq" id="WP_215871968.1">
    <property type="nucleotide sequence ID" value="NZ_JAAXYO010000039.1"/>
</dbReference>
<sequence length="188" mass="21345">MSAQEEHRWLPEAEYLAAEAAAPYKSEYVAGEIFAMAGASERHNRITLNIAFHLRAATRGQPCRAFMADMKLWVSTRSAYYYPDAMLVCDPEDDHPQYKTSPCLLAEVLSPATAAIDEREKWLAYRDIPSLRYYLLVDSEKVHARLLSRDGEIWREQILDPEDVVSLHCGGLSITLSLDNFYEDSGLI</sequence>